<dbReference type="Proteomes" id="UP001500359">
    <property type="component" value="Unassembled WGS sequence"/>
</dbReference>
<reference evidence="1 2" key="1">
    <citation type="journal article" date="2019" name="Int. J. Syst. Evol. Microbiol.">
        <title>The Global Catalogue of Microorganisms (GCM) 10K type strain sequencing project: providing services to taxonomists for standard genome sequencing and annotation.</title>
        <authorList>
            <consortium name="The Broad Institute Genomics Platform"/>
            <consortium name="The Broad Institute Genome Sequencing Center for Infectious Disease"/>
            <person name="Wu L."/>
            <person name="Ma J."/>
        </authorList>
    </citation>
    <scope>NUCLEOTIDE SEQUENCE [LARGE SCALE GENOMIC DNA]</scope>
    <source>
        <strain evidence="1 2">JCM 15896</strain>
    </source>
</reference>
<evidence type="ECO:0008006" key="3">
    <source>
        <dbReference type="Google" id="ProtNLM"/>
    </source>
</evidence>
<evidence type="ECO:0000313" key="2">
    <source>
        <dbReference type="Proteomes" id="UP001500359"/>
    </source>
</evidence>
<gene>
    <name evidence="1" type="ORF">GCM10009114_14760</name>
</gene>
<evidence type="ECO:0000313" key="1">
    <source>
        <dbReference type="EMBL" id="GAA0855584.1"/>
    </source>
</evidence>
<keyword evidence="2" id="KW-1185">Reference proteome</keyword>
<proteinExistence type="predicted"/>
<comment type="caution">
    <text evidence="1">The sequence shown here is derived from an EMBL/GenBank/DDBJ whole genome shotgun (WGS) entry which is preliminary data.</text>
</comment>
<protein>
    <recommendedName>
        <fullName evidence="3">Restart primosome assembly protein PriC</fullName>
    </recommendedName>
</protein>
<sequence length="186" mass="21437">MQFRDTIIETAQEPLDKAHQLLTVQIKANPTAHLDSLIIAQGALRDAKQIYQKGKIGGYQDPKLIELTHFFSELEPQLVVYAKSLLIEVVEKTERLRLQIEEAKNQPYSARGNNTSQMVDYLGDKYNQEVKACCLNKLSQIDKLLHSNRSEHRQLIVLIRSINTELGKVIREQDYGKQLKRRINQL</sequence>
<organism evidence="1 2">
    <name type="scientific">Aliiglaciecola litoralis</name>
    <dbReference type="NCBI Taxonomy" id="582857"/>
    <lineage>
        <taxon>Bacteria</taxon>
        <taxon>Pseudomonadati</taxon>
        <taxon>Pseudomonadota</taxon>
        <taxon>Gammaproteobacteria</taxon>
        <taxon>Alteromonadales</taxon>
        <taxon>Alteromonadaceae</taxon>
        <taxon>Aliiglaciecola</taxon>
    </lineage>
</organism>
<name>A0ABN1LH50_9ALTE</name>
<accession>A0ABN1LH50</accession>
<dbReference type="EMBL" id="BAAAFD010000003">
    <property type="protein sequence ID" value="GAA0855584.1"/>
    <property type="molecule type" value="Genomic_DNA"/>
</dbReference>